<accession>A0ABS6IP58</accession>
<organism evidence="6 7">
    <name type="scientific">Reyranella humidisoli</name>
    <dbReference type="NCBI Taxonomy" id="2849149"/>
    <lineage>
        <taxon>Bacteria</taxon>
        <taxon>Pseudomonadati</taxon>
        <taxon>Pseudomonadota</taxon>
        <taxon>Alphaproteobacteria</taxon>
        <taxon>Hyphomicrobiales</taxon>
        <taxon>Reyranellaceae</taxon>
        <taxon>Reyranella</taxon>
    </lineage>
</organism>
<dbReference type="RefSeq" id="WP_216964622.1">
    <property type="nucleotide sequence ID" value="NZ_JAHOPB010000002.1"/>
</dbReference>
<dbReference type="Pfam" id="PF07681">
    <property type="entry name" value="DoxX"/>
    <property type="match status" value="1"/>
</dbReference>
<evidence type="ECO:0000256" key="2">
    <source>
        <dbReference type="ARBA" id="ARBA00022692"/>
    </source>
</evidence>
<evidence type="ECO:0000256" key="3">
    <source>
        <dbReference type="ARBA" id="ARBA00022989"/>
    </source>
</evidence>
<feature type="transmembrane region" description="Helical" evidence="5">
    <location>
        <begin position="52"/>
        <end position="75"/>
    </location>
</feature>
<dbReference type="Proteomes" id="UP000727907">
    <property type="component" value="Unassembled WGS sequence"/>
</dbReference>
<sequence length="141" mass="15659">MGKNDTPRVIVAFLDSGIGWFLARLVLTFVFWSAGLAHLIEFQHSVAELKALRLEPAGILNIVLVATLLIGSLMILFDRWLWLGCGILSGFLVVAILLAHPFWTMQEPARTPHFRVAMEHISLIGGLMACAVAGRLRDLRR</sequence>
<evidence type="ECO:0000256" key="5">
    <source>
        <dbReference type="SAM" id="Phobius"/>
    </source>
</evidence>
<keyword evidence="4 5" id="KW-0472">Membrane</keyword>
<proteinExistence type="predicted"/>
<dbReference type="InterPro" id="IPR032808">
    <property type="entry name" value="DoxX"/>
</dbReference>
<evidence type="ECO:0000313" key="6">
    <source>
        <dbReference type="EMBL" id="MBU8876103.1"/>
    </source>
</evidence>
<gene>
    <name evidence="6" type="ORF">KQ910_20185</name>
</gene>
<name>A0ABS6IP58_9HYPH</name>
<feature type="transmembrane region" description="Helical" evidence="5">
    <location>
        <begin position="116"/>
        <end position="136"/>
    </location>
</feature>
<comment type="caution">
    <text evidence="6">The sequence shown here is derived from an EMBL/GenBank/DDBJ whole genome shotgun (WGS) entry which is preliminary data.</text>
</comment>
<dbReference type="EMBL" id="JAHOPB010000002">
    <property type="protein sequence ID" value="MBU8876103.1"/>
    <property type="molecule type" value="Genomic_DNA"/>
</dbReference>
<reference evidence="6 7" key="1">
    <citation type="submission" date="2021-06" db="EMBL/GenBank/DDBJ databases">
        <authorList>
            <person name="Lee D.H."/>
        </authorList>
    </citation>
    <scope>NUCLEOTIDE SEQUENCE [LARGE SCALE GENOMIC DNA]</scope>
    <source>
        <strain evidence="6 7">MMS21-HV4-11</strain>
    </source>
</reference>
<feature type="transmembrane region" description="Helical" evidence="5">
    <location>
        <begin position="20"/>
        <end position="40"/>
    </location>
</feature>
<feature type="transmembrane region" description="Helical" evidence="5">
    <location>
        <begin position="81"/>
        <end position="104"/>
    </location>
</feature>
<keyword evidence="3 5" id="KW-1133">Transmembrane helix</keyword>
<evidence type="ECO:0000313" key="7">
    <source>
        <dbReference type="Proteomes" id="UP000727907"/>
    </source>
</evidence>
<keyword evidence="7" id="KW-1185">Reference proteome</keyword>
<keyword evidence="2 5" id="KW-0812">Transmembrane</keyword>
<protein>
    <submittedName>
        <fullName evidence="6">DoxX family protein</fullName>
    </submittedName>
</protein>
<comment type="subcellular location">
    <subcellularLocation>
        <location evidence="1">Membrane</location>
        <topology evidence="1">Multi-pass membrane protein</topology>
    </subcellularLocation>
</comment>
<evidence type="ECO:0000256" key="1">
    <source>
        <dbReference type="ARBA" id="ARBA00004141"/>
    </source>
</evidence>
<evidence type="ECO:0000256" key="4">
    <source>
        <dbReference type="ARBA" id="ARBA00023136"/>
    </source>
</evidence>